<name>A0A812IGZ3_9DINO</name>
<organism evidence="2 3">
    <name type="scientific">Symbiodinium natans</name>
    <dbReference type="NCBI Taxonomy" id="878477"/>
    <lineage>
        <taxon>Eukaryota</taxon>
        <taxon>Sar</taxon>
        <taxon>Alveolata</taxon>
        <taxon>Dinophyceae</taxon>
        <taxon>Suessiales</taxon>
        <taxon>Symbiodiniaceae</taxon>
        <taxon>Symbiodinium</taxon>
    </lineage>
</organism>
<accession>A0A812IGZ3</accession>
<feature type="domain" description="Prolyl 4-hydroxylase alpha subunit Fe(2+) 2OG dioxygenase" evidence="1">
    <location>
        <begin position="282"/>
        <end position="383"/>
    </location>
</feature>
<dbReference type="Gene3D" id="2.60.120.620">
    <property type="entry name" value="q2cbj1_9rhob like domain"/>
    <property type="match status" value="1"/>
</dbReference>
<dbReference type="AlphaFoldDB" id="A0A812IGZ3"/>
<evidence type="ECO:0000313" key="2">
    <source>
        <dbReference type="EMBL" id="CAE7038427.1"/>
    </source>
</evidence>
<evidence type="ECO:0000259" key="1">
    <source>
        <dbReference type="Pfam" id="PF13640"/>
    </source>
</evidence>
<dbReference type="InterPro" id="IPR044862">
    <property type="entry name" value="Pro_4_hyd_alph_FE2OG_OXY"/>
</dbReference>
<dbReference type="EMBL" id="CAJNDS010000285">
    <property type="protein sequence ID" value="CAE7038427.1"/>
    <property type="molecule type" value="Genomic_DNA"/>
</dbReference>
<protein>
    <recommendedName>
        <fullName evidence="1">Prolyl 4-hydroxylase alpha subunit Fe(2+) 2OG dioxygenase domain-containing protein</fullName>
    </recommendedName>
</protein>
<dbReference type="OrthoDB" id="69177at2759"/>
<keyword evidence="3" id="KW-1185">Reference proteome</keyword>
<proteinExistence type="predicted"/>
<reference evidence="2" key="1">
    <citation type="submission" date="2021-02" db="EMBL/GenBank/DDBJ databases">
        <authorList>
            <person name="Dougan E. K."/>
            <person name="Rhodes N."/>
            <person name="Thang M."/>
            <person name="Chan C."/>
        </authorList>
    </citation>
    <scope>NUCLEOTIDE SEQUENCE</scope>
</reference>
<sequence>MRMTLDLLLKLMDEAGAHEALITTCSLKRPLMQESALKQQLLLLPLSHDALAVHHRVHKRTSTSDKLHLASFQEELHTLWAKAASATAQQEARQELLLKHLCPIVTRYGFEASWEGVVQSQLSAGPWATDAEVTAKYMLQKWLLDPRLQARRIPGMKEGLEMYLAIRELCQEIEARSGRPSLAAPLCSVRQAIAASQLQQVPVPWARVLAPAVCAVIPRVLTNEEVQALKSWGMSRRDWVSANGHMISQFVDPVLADKLWSRVCHLVPSFKGLGAVGLNQHMRFLKYGKGHFFAPHQDGENRHGAARSLLSALLYLSGVDSNESGGGTRFISPECPEVARTGRCDRACDHCVDAPVAAGCLLVFAQSLVHAGTEPMSSDKFVIRTDVMYPVAET</sequence>
<evidence type="ECO:0000313" key="3">
    <source>
        <dbReference type="Proteomes" id="UP000604046"/>
    </source>
</evidence>
<dbReference type="Proteomes" id="UP000604046">
    <property type="component" value="Unassembled WGS sequence"/>
</dbReference>
<dbReference type="SUPFAM" id="SSF51197">
    <property type="entry name" value="Clavaminate synthase-like"/>
    <property type="match status" value="1"/>
</dbReference>
<gene>
    <name evidence="2" type="ORF">SNAT2548_LOCUS4597</name>
</gene>
<dbReference type="Pfam" id="PF13640">
    <property type="entry name" value="2OG-FeII_Oxy_3"/>
    <property type="match status" value="1"/>
</dbReference>
<comment type="caution">
    <text evidence="2">The sequence shown here is derived from an EMBL/GenBank/DDBJ whole genome shotgun (WGS) entry which is preliminary data.</text>
</comment>